<keyword evidence="1" id="KW-0472">Membrane</keyword>
<protein>
    <recommendedName>
        <fullName evidence="2">DUF7704 domain-containing protein</fullName>
    </recommendedName>
</protein>
<feature type="transmembrane region" description="Helical" evidence="1">
    <location>
        <begin position="67"/>
        <end position="88"/>
    </location>
</feature>
<dbReference type="EMBL" id="CP069024">
    <property type="protein sequence ID" value="QRC91964.1"/>
    <property type="molecule type" value="Genomic_DNA"/>
</dbReference>
<reference evidence="4" key="1">
    <citation type="journal article" date="2021" name="BMC Genomics">
        <title>Chromosome-level genome assembly and manually-curated proteome of model necrotroph Parastagonospora nodorum Sn15 reveals a genome-wide trove of candidate effector homologs, and redundancy of virulence-related functions within an accessory chromosome.</title>
        <authorList>
            <person name="Bertazzoni S."/>
            <person name="Jones D.A.B."/>
            <person name="Phan H.T."/>
            <person name="Tan K.-C."/>
            <person name="Hane J.K."/>
        </authorList>
    </citation>
    <scope>NUCLEOTIDE SEQUENCE [LARGE SCALE GENOMIC DNA]</scope>
    <source>
        <strain evidence="4">SN15 / ATCC MYA-4574 / FGSC 10173)</strain>
    </source>
</reference>
<dbReference type="PANTHER" id="PTHR37019:SF2">
    <property type="entry name" value="EXPERA DOMAIN-CONTAINING PROTEIN"/>
    <property type="match status" value="1"/>
</dbReference>
<evidence type="ECO:0000259" key="2">
    <source>
        <dbReference type="Pfam" id="PF24803"/>
    </source>
</evidence>
<evidence type="ECO:0000313" key="3">
    <source>
        <dbReference type="EMBL" id="QRC91964.1"/>
    </source>
</evidence>
<keyword evidence="1" id="KW-0812">Transmembrane</keyword>
<name>A0A7U2HVL4_PHANO</name>
<dbReference type="OrthoDB" id="2937326at2759"/>
<dbReference type="Proteomes" id="UP000663193">
    <property type="component" value="Chromosome 2"/>
</dbReference>
<organism evidence="3 4">
    <name type="scientific">Phaeosphaeria nodorum (strain SN15 / ATCC MYA-4574 / FGSC 10173)</name>
    <name type="common">Glume blotch fungus</name>
    <name type="synonym">Parastagonospora nodorum</name>
    <dbReference type="NCBI Taxonomy" id="321614"/>
    <lineage>
        <taxon>Eukaryota</taxon>
        <taxon>Fungi</taxon>
        <taxon>Dikarya</taxon>
        <taxon>Ascomycota</taxon>
        <taxon>Pezizomycotina</taxon>
        <taxon>Dothideomycetes</taxon>
        <taxon>Pleosporomycetidae</taxon>
        <taxon>Pleosporales</taxon>
        <taxon>Pleosporineae</taxon>
        <taxon>Phaeosphaeriaceae</taxon>
        <taxon>Parastagonospora</taxon>
    </lineage>
</organism>
<evidence type="ECO:0000313" key="4">
    <source>
        <dbReference type="Proteomes" id="UP000663193"/>
    </source>
</evidence>
<gene>
    <name evidence="3" type="ORF">JI435_021330</name>
</gene>
<feature type="transmembrane region" description="Helical" evidence="1">
    <location>
        <begin position="108"/>
        <end position="133"/>
    </location>
</feature>
<accession>A0A7U2HVL4</accession>
<proteinExistence type="predicted"/>
<feature type="domain" description="DUF7704" evidence="2">
    <location>
        <begin position="63"/>
        <end position="203"/>
    </location>
</feature>
<dbReference type="InterPro" id="IPR056121">
    <property type="entry name" value="DUF7704"/>
</dbReference>
<sequence>MWLRMCSPRRVPQLPRPRRRVSNIHSKQRALHLPRQSTDSRAVDIHSEPSNAFNYLHTMALGTNLPFWPAIVFVYFESTSILIGVYLASSTPADFISRQLPVPPTHPLPPHALIVSASIANMFLVQCMLSLLFTVVTRESKLTKYYLAAASVGDLGHMWANYRYMGSEVFWNWRGYNDMMFGNVVISAVFLVMRVGTLRGWFGTIGRGL</sequence>
<keyword evidence="4" id="KW-1185">Reference proteome</keyword>
<dbReference type="AlphaFoldDB" id="A0A7U2HVL4"/>
<dbReference type="Pfam" id="PF24803">
    <property type="entry name" value="DUF7704"/>
    <property type="match status" value="1"/>
</dbReference>
<evidence type="ECO:0000256" key="1">
    <source>
        <dbReference type="SAM" id="Phobius"/>
    </source>
</evidence>
<feature type="transmembrane region" description="Helical" evidence="1">
    <location>
        <begin position="180"/>
        <end position="202"/>
    </location>
</feature>
<dbReference type="PANTHER" id="PTHR37019">
    <property type="entry name" value="CHROMOSOME 1, WHOLE GENOME SHOTGUN SEQUENCE"/>
    <property type="match status" value="1"/>
</dbReference>
<dbReference type="VEuPathDB" id="FungiDB:JI435_021330"/>
<keyword evidence="1" id="KW-1133">Transmembrane helix</keyword>